<comment type="function">
    <text evidence="11">Involved in the type II fatty acid elongation cycle. Catalyzes the elongation of a wide range of acyl-ACP by the addition of two carbons from malonyl-ACP to an acyl acceptor. Can efficiently catalyze the conversion of palmitoleoyl-ACP (cis-hexadec-9-enoyl-ACP) to cis-vaccenoyl-ACP (cis-octadec-11-enoyl-ACP), an essential step in the thermal regulation of fatty acid composition.</text>
</comment>
<evidence type="ECO:0000313" key="16">
    <source>
        <dbReference type="Proteomes" id="UP000034875"/>
    </source>
</evidence>
<dbReference type="InterPro" id="IPR000794">
    <property type="entry name" value="Beta-ketoacyl_synthase"/>
</dbReference>
<dbReference type="GO" id="GO:0004315">
    <property type="term" value="F:3-oxoacyl-[acyl-carrier-protein] synthase activity"/>
    <property type="evidence" value="ECO:0007669"/>
    <property type="project" value="UniProtKB-UniRule"/>
</dbReference>
<feature type="domain" description="Ketosynthase family 3 (KS3)" evidence="14">
    <location>
        <begin position="3"/>
        <end position="411"/>
    </location>
</feature>
<dbReference type="GO" id="GO:0005829">
    <property type="term" value="C:cytosol"/>
    <property type="evidence" value="ECO:0007669"/>
    <property type="project" value="TreeGrafter"/>
</dbReference>
<evidence type="ECO:0000256" key="7">
    <source>
        <dbReference type="ARBA" id="ARBA00022832"/>
    </source>
</evidence>
<evidence type="ECO:0000256" key="5">
    <source>
        <dbReference type="ARBA" id="ARBA00022516"/>
    </source>
</evidence>
<gene>
    <name evidence="15" type="ORF">UV05_C0021G0004</name>
</gene>
<dbReference type="FunFam" id="3.40.47.10:FF:000009">
    <property type="entry name" value="3-oxoacyl-[acyl-carrier-protein] synthase 2"/>
    <property type="match status" value="1"/>
</dbReference>
<dbReference type="PANTHER" id="PTHR11712">
    <property type="entry name" value="POLYKETIDE SYNTHASE-RELATED"/>
    <property type="match status" value="1"/>
</dbReference>
<evidence type="ECO:0000256" key="13">
    <source>
        <dbReference type="RuleBase" id="RU003694"/>
    </source>
</evidence>
<sequence>MSKKRVVITGLGVISPVGCGLKKFWTSLIEGKSGIRPITQFDASQFDSRIAGDVIDFNPLDHFSTKEVRNLARFVQFACVASQEALNQAKLDLTKIDLDRLGVMIGSGIGSIRTIEDEYQKFLEKGPSRISPHFIPKIIINEAAGQVSINTGAKGPSSCVTTACSTATNAIGDAFRFIQYGDADIMIAGGTESATSPLAVGGFCALKALSQHNDAPEKASRPFDLNRDGFVMAEGAGIAVLESLEHAKKRGASILAEMVGYGRTSDAFHITAPESTGAGAAKAMALAILEAGLKPKNISYINAHGTSTKLNDMVETLAIKKVFQDYAKKVPVSSIKSMTGHLLGAAGGIEFAASVCSVIEDLIPPTINYETQDPDCDLDYVPNKSRKLTVNVAMSNSLGFGGHNASVVVKKFQD</sequence>
<dbReference type="InterPro" id="IPR016039">
    <property type="entry name" value="Thiolase-like"/>
</dbReference>
<keyword evidence="6 11" id="KW-0808">Transferase</keyword>
<dbReference type="PATRIC" id="fig|1618341.3.peg.397"/>
<evidence type="ECO:0000256" key="12">
    <source>
        <dbReference type="PIRSR" id="PIRSR000447-1"/>
    </source>
</evidence>
<dbReference type="PANTHER" id="PTHR11712:SF336">
    <property type="entry name" value="3-OXOACYL-[ACYL-CARRIER-PROTEIN] SYNTHASE, MITOCHONDRIAL"/>
    <property type="match status" value="1"/>
</dbReference>
<comment type="catalytic activity">
    <reaction evidence="11">
        <text>(9Z)-hexadecenoyl-[ACP] + malonyl-[ACP] + H(+) = 3-oxo-(11Z)-octadecenoyl-[ACP] + holo-[ACP] + CO2</text>
        <dbReference type="Rhea" id="RHEA:55040"/>
        <dbReference type="Rhea" id="RHEA-COMP:9623"/>
        <dbReference type="Rhea" id="RHEA-COMP:9685"/>
        <dbReference type="Rhea" id="RHEA-COMP:10800"/>
        <dbReference type="Rhea" id="RHEA-COMP:14074"/>
        <dbReference type="ChEBI" id="CHEBI:15378"/>
        <dbReference type="ChEBI" id="CHEBI:16526"/>
        <dbReference type="ChEBI" id="CHEBI:64479"/>
        <dbReference type="ChEBI" id="CHEBI:78449"/>
        <dbReference type="ChEBI" id="CHEBI:83989"/>
        <dbReference type="ChEBI" id="CHEBI:138538"/>
        <dbReference type="EC" id="2.3.1.179"/>
    </reaction>
</comment>
<dbReference type="Gene3D" id="3.40.47.10">
    <property type="match status" value="1"/>
</dbReference>
<dbReference type="SMART" id="SM00825">
    <property type="entry name" value="PKS_KS"/>
    <property type="match status" value="1"/>
</dbReference>
<comment type="caution">
    <text evidence="15">The sequence shown here is derived from an EMBL/GenBank/DDBJ whole genome shotgun (WGS) entry which is preliminary data.</text>
</comment>
<evidence type="ECO:0000256" key="3">
    <source>
        <dbReference type="ARBA" id="ARBA00012356"/>
    </source>
</evidence>
<evidence type="ECO:0000256" key="6">
    <source>
        <dbReference type="ARBA" id="ARBA00022679"/>
    </source>
</evidence>
<dbReference type="InterPro" id="IPR018201">
    <property type="entry name" value="Ketoacyl_synth_AS"/>
</dbReference>
<dbReference type="CDD" id="cd00834">
    <property type="entry name" value="KAS_I_II"/>
    <property type="match status" value="1"/>
</dbReference>
<evidence type="ECO:0000256" key="11">
    <source>
        <dbReference type="PIRNR" id="PIRNR000447"/>
    </source>
</evidence>
<organism evidence="15 16">
    <name type="scientific">candidate division CPR1 bacterium GW2011_GWA2_42_17</name>
    <dbReference type="NCBI Taxonomy" id="1618341"/>
    <lineage>
        <taxon>Bacteria</taxon>
        <taxon>candidate division CPR1</taxon>
    </lineage>
</organism>
<comment type="catalytic activity">
    <reaction evidence="11">
        <text>a fatty acyl-[ACP] + malonyl-[ACP] + H(+) = a 3-oxoacyl-[ACP] + holo-[ACP] + CO2</text>
        <dbReference type="Rhea" id="RHEA:22836"/>
        <dbReference type="Rhea" id="RHEA-COMP:9623"/>
        <dbReference type="Rhea" id="RHEA-COMP:9685"/>
        <dbReference type="Rhea" id="RHEA-COMP:9916"/>
        <dbReference type="Rhea" id="RHEA-COMP:14125"/>
        <dbReference type="ChEBI" id="CHEBI:15378"/>
        <dbReference type="ChEBI" id="CHEBI:16526"/>
        <dbReference type="ChEBI" id="CHEBI:64479"/>
        <dbReference type="ChEBI" id="CHEBI:78449"/>
        <dbReference type="ChEBI" id="CHEBI:78776"/>
        <dbReference type="ChEBI" id="CHEBI:138651"/>
    </reaction>
</comment>
<dbReference type="Proteomes" id="UP000034875">
    <property type="component" value="Unassembled WGS sequence"/>
</dbReference>
<dbReference type="NCBIfam" id="NF005589">
    <property type="entry name" value="PRK07314.1"/>
    <property type="match status" value="1"/>
</dbReference>
<dbReference type="SUPFAM" id="SSF53901">
    <property type="entry name" value="Thiolase-like"/>
    <property type="match status" value="2"/>
</dbReference>
<keyword evidence="8" id="KW-0443">Lipid metabolism</keyword>
<keyword evidence="9 11" id="KW-0275">Fatty acid biosynthesis</keyword>
<dbReference type="NCBIfam" id="TIGR03150">
    <property type="entry name" value="fabF"/>
    <property type="match status" value="1"/>
</dbReference>
<dbReference type="InterPro" id="IPR014030">
    <property type="entry name" value="Ketoacyl_synth_N"/>
</dbReference>
<evidence type="ECO:0000256" key="2">
    <source>
        <dbReference type="ARBA" id="ARBA00008467"/>
    </source>
</evidence>
<dbReference type="EMBL" id="LCCZ01000021">
    <property type="protein sequence ID" value="KKS43777.1"/>
    <property type="molecule type" value="Genomic_DNA"/>
</dbReference>
<evidence type="ECO:0000313" key="15">
    <source>
        <dbReference type="EMBL" id="KKS43777.1"/>
    </source>
</evidence>
<comment type="similarity">
    <text evidence="2 11 13">Belongs to the thiolase-like superfamily. Beta-ketoacyl-ACP synthases family.</text>
</comment>
<dbReference type="PIRSF" id="PIRSF000447">
    <property type="entry name" value="KAS_II"/>
    <property type="match status" value="1"/>
</dbReference>
<evidence type="ECO:0000259" key="14">
    <source>
        <dbReference type="PROSITE" id="PS52004"/>
    </source>
</evidence>
<dbReference type="InterPro" id="IPR014031">
    <property type="entry name" value="Ketoacyl_synth_C"/>
</dbReference>
<dbReference type="UniPathway" id="UPA00094"/>
<evidence type="ECO:0000256" key="8">
    <source>
        <dbReference type="ARBA" id="ARBA00023098"/>
    </source>
</evidence>
<dbReference type="AlphaFoldDB" id="A0A0G0Z4Y9"/>
<protein>
    <recommendedName>
        <fullName evidence="4 11">3-oxoacyl-[acyl-carrier-protein] synthase 2</fullName>
        <ecNumber evidence="3 11">2.3.1.179</ecNumber>
    </recommendedName>
</protein>
<dbReference type="Pfam" id="PF02801">
    <property type="entry name" value="Ketoacyl-synt_C"/>
    <property type="match status" value="1"/>
</dbReference>
<proteinExistence type="inferred from homology"/>
<dbReference type="Pfam" id="PF00109">
    <property type="entry name" value="ketoacyl-synt"/>
    <property type="match status" value="1"/>
</dbReference>
<dbReference type="GO" id="GO:0006633">
    <property type="term" value="P:fatty acid biosynthetic process"/>
    <property type="evidence" value="ECO:0007669"/>
    <property type="project" value="UniProtKB-UniRule"/>
</dbReference>
<dbReference type="PROSITE" id="PS52004">
    <property type="entry name" value="KS3_2"/>
    <property type="match status" value="1"/>
</dbReference>
<name>A0A0G0Z4Y9_9BACT</name>
<feature type="active site" description="For beta-ketoacyl synthase activity" evidence="12">
    <location>
        <position position="164"/>
    </location>
</feature>
<keyword evidence="7" id="KW-0276">Fatty acid metabolism</keyword>
<comment type="pathway">
    <text evidence="1 11">Lipid metabolism; fatty acid biosynthesis.</text>
</comment>
<dbReference type="InterPro" id="IPR020841">
    <property type="entry name" value="PKS_Beta-ketoAc_synthase_dom"/>
</dbReference>
<evidence type="ECO:0000256" key="10">
    <source>
        <dbReference type="ARBA" id="ARBA00023315"/>
    </source>
</evidence>
<keyword evidence="10 11" id="KW-0012">Acyltransferase</keyword>
<dbReference type="InterPro" id="IPR017568">
    <property type="entry name" value="3-oxoacyl-ACP_synth-2"/>
</dbReference>
<dbReference type="PROSITE" id="PS00606">
    <property type="entry name" value="KS3_1"/>
    <property type="match status" value="1"/>
</dbReference>
<evidence type="ECO:0000256" key="4">
    <source>
        <dbReference type="ARBA" id="ARBA00014657"/>
    </source>
</evidence>
<accession>A0A0G0Z4Y9</accession>
<reference evidence="15 16" key="1">
    <citation type="journal article" date="2015" name="Nature">
        <title>rRNA introns, odd ribosomes, and small enigmatic genomes across a large radiation of phyla.</title>
        <authorList>
            <person name="Brown C.T."/>
            <person name="Hug L.A."/>
            <person name="Thomas B.C."/>
            <person name="Sharon I."/>
            <person name="Castelle C.J."/>
            <person name="Singh A."/>
            <person name="Wilkins M.J."/>
            <person name="Williams K.H."/>
            <person name="Banfield J.F."/>
        </authorList>
    </citation>
    <scope>NUCLEOTIDE SEQUENCE [LARGE SCALE GENOMIC DNA]</scope>
</reference>
<evidence type="ECO:0000256" key="1">
    <source>
        <dbReference type="ARBA" id="ARBA00005194"/>
    </source>
</evidence>
<keyword evidence="5 11" id="KW-0444">Lipid biosynthesis</keyword>
<evidence type="ECO:0000256" key="9">
    <source>
        <dbReference type="ARBA" id="ARBA00023160"/>
    </source>
</evidence>
<dbReference type="EC" id="2.3.1.179" evidence="3 11"/>